<sequence>MVIKSTCLSLSIISKSLTPSLMNILHKLKVTAVAGLVVGLVSINGSATAQQATPQKAPQQQAQTISDQDIKLFVDASTRLMELQQESEKAMLVILEEEKLSVDKFNALAQAHQQQKLADAEGTAAEKAAFNKAIGRMMEMQPDIEKNMQTAIQKDGMTMERYEQIMLAYQQDPAVQAKIQKLMGL</sequence>
<reference evidence="2 3" key="1">
    <citation type="submission" date="2018-04" db="EMBL/GenBank/DDBJ databases">
        <title>Genomic Encyclopedia of Type Strains, Phase IV (KMG-IV): sequencing the most valuable type-strain genomes for metagenomic binning, comparative biology and taxonomic classification.</title>
        <authorList>
            <person name="Goeker M."/>
        </authorList>
    </citation>
    <scope>NUCLEOTIDE SEQUENCE [LARGE SCALE GENOMIC DNA]</scope>
    <source>
        <strain evidence="2 3">DSM 100231</strain>
    </source>
</reference>
<proteinExistence type="predicted"/>
<dbReference type="EMBL" id="QEKI01000001">
    <property type="protein sequence ID" value="PVY44233.1"/>
    <property type="molecule type" value="Genomic_DNA"/>
</dbReference>
<name>A0A2U1B6C3_9BACT</name>
<evidence type="ECO:0000313" key="2">
    <source>
        <dbReference type="EMBL" id="PVY44233.1"/>
    </source>
</evidence>
<dbReference type="InterPro" id="IPR025433">
    <property type="entry name" value="DUF4168"/>
</dbReference>
<protein>
    <submittedName>
        <fullName evidence="2">Uncharacterized protein DUF4168</fullName>
    </submittedName>
</protein>
<organism evidence="2 3">
    <name type="scientific">Pontibacter virosus</name>
    <dbReference type="NCBI Taxonomy" id="1765052"/>
    <lineage>
        <taxon>Bacteria</taxon>
        <taxon>Pseudomonadati</taxon>
        <taxon>Bacteroidota</taxon>
        <taxon>Cytophagia</taxon>
        <taxon>Cytophagales</taxon>
        <taxon>Hymenobacteraceae</taxon>
        <taxon>Pontibacter</taxon>
    </lineage>
</organism>
<keyword evidence="3" id="KW-1185">Reference proteome</keyword>
<dbReference type="Proteomes" id="UP000245466">
    <property type="component" value="Unassembled WGS sequence"/>
</dbReference>
<comment type="caution">
    <text evidence="2">The sequence shown here is derived from an EMBL/GenBank/DDBJ whole genome shotgun (WGS) entry which is preliminary data.</text>
</comment>
<accession>A0A2U1B6C3</accession>
<gene>
    <name evidence="2" type="ORF">C8E01_101599</name>
</gene>
<dbReference type="Pfam" id="PF13767">
    <property type="entry name" value="DUF4168"/>
    <property type="match status" value="1"/>
</dbReference>
<evidence type="ECO:0000313" key="3">
    <source>
        <dbReference type="Proteomes" id="UP000245466"/>
    </source>
</evidence>
<evidence type="ECO:0000259" key="1">
    <source>
        <dbReference type="Pfam" id="PF13767"/>
    </source>
</evidence>
<dbReference type="AlphaFoldDB" id="A0A2U1B6C3"/>
<feature type="domain" description="DUF4168" evidence="1">
    <location>
        <begin position="123"/>
        <end position="179"/>
    </location>
</feature>